<comment type="caution">
    <text evidence="2">The sequence shown here is derived from an EMBL/GenBank/DDBJ whole genome shotgun (WGS) entry which is preliminary data.</text>
</comment>
<reference evidence="2 3" key="1">
    <citation type="journal article" date="2018" name="PLoS ONE">
        <title>The draft genome of Kipferlia bialata reveals reductive genome evolution in fornicate parasites.</title>
        <authorList>
            <person name="Tanifuji G."/>
            <person name="Takabayashi S."/>
            <person name="Kume K."/>
            <person name="Takagi M."/>
            <person name="Nakayama T."/>
            <person name="Kamikawa R."/>
            <person name="Inagaki Y."/>
            <person name="Hashimoto T."/>
        </authorList>
    </citation>
    <scope>NUCLEOTIDE SEQUENCE [LARGE SCALE GENOMIC DNA]</scope>
    <source>
        <strain evidence="2">NY0173</strain>
    </source>
</reference>
<evidence type="ECO:0000313" key="2">
    <source>
        <dbReference type="EMBL" id="GIQ80691.1"/>
    </source>
</evidence>
<feature type="region of interest" description="Disordered" evidence="1">
    <location>
        <begin position="1549"/>
        <end position="1574"/>
    </location>
</feature>
<evidence type="ECO:0000256" key="1">
    <source>
        <dbReference type="SAM" id="MobiDB-lite"/>
    </source>
</evidence>
<keyword evidence="3" id="KW-1185">Reference proteome</keyword>
<dbReference type="Proteomes" id="UP000265618">
    <property type="component" value="Unassembled WGS sequence"/>
</dbReference>
<gene>
    <name evidence="2" type="ORF">KIPB_001526</name>
</gene>
<feature type="compositionally biased region" description="Acidic residues" evidence="1">
    <location>
        <begin position="113"/>
        <end position="126"/>
    </location>
</feature>
<organism evidence="2 3">
    <name type="scientific">Kipferlia bialata</name>
    <dbReference type="NCBI Taxonomy" id="797122"/>
    <lineage>
        <taxon>Eukaryota</taxon>
        <taxon>Metamonada</taxon>
        <taxon>Carpediemonas-like organisms</taxon>
        <taxon>Kipferlia</taxon>
    </lineage>
</organism>
<sequence length="1792" mass="190763">MSDGSSNVGAVYTELSIKAPEFLSLQDLIASHQNRTPEGALSRDWLRKHSEEIPATLIALYAYDPFSETQQQLETRILASMTAIHGQTGPRGIPEYVVVMQTLPKEEDAEAAVEGSSEDAAFEEDAREAAVPEAAETPLSAVTVSIGEEVSSADAPLSSVSDHSAAEPSATSVSDPIANEYDYDSTLMVSDDLDRDRDQDYAAPPPPSVTMSRGGMSGTRPDYVLSSLKRALSNVAHKVEYVPLSAEQLDELVGDAEGERERDKVTMGGAFRHLFESVQNGAHAYYTSKLKRESKIRASLPLAATPIPADKKGKDASAQTATLAHLHSNIKGLYYAAFAVSCVWSSVPANIHNQIESVVPRGSGSGWPWNPPTATLLTERERERMRQSHNRGLKFLVAASFDKLGQRHRNLQRSLSHFSIEVNRVQGTAENILRYQSSTGVFESFLFLSCCCLLRASAVAASVKLNELLNQATLIDQDTRIKLVLDGTLLAGQPLIRCIHLTKGLIGLSDPSRTFSHSSLHGAVYALLQTGVAKCLHTLANILSSSVLPLCDQRRIVDQTRPTKTAGDFTPLEMGRVGLSEMVSMAETLCQGGAGPSMKNSETARHLWLLYSEAATYYKTSLGRLLASAAAYKDSQDPSQDHSRVLAVTPQWSPKWTPTVIGSQDSKETTGVQYVGAEDRTAGILVGAVLDADTEEYSHMLDQFQLCSASAVLMAMLTSPRTTVPPSTTGSLPAAGTTEMLFARLSMARHWMHAKVEDHHLASPWPEMQCALQELVPLHVSIGCRCTPAAGDVAGDELLPSHKDTLAADIRVFLAQAPPALSLAMHSLDTFTLTAHRRVALLERLAVVVETKCSAESPSVDADRAVSLDTMRSVLSTAVTHVYSILSVVALAAARRSPFTLLGNRVPAGSAVKLSSAAKESIQHILRIHTSLTGEGATAATGSPVSLPLVLAPSALPLRLSWAPTESKGSATSTGTSCSAPLCYTPDAHLDRVMQRVGGIDTEGAHILQPSQCGKLHGPQVPARGASAMTGDTVSLSVSGHLPGMASLKELLSTPDQPLSASLSVPLSVSMAQWQWSGEEFVQKWRKFTPINPGMDTPPALTTQSTLSLTHLREKEREAEKAAGLTWQTVGRVTLEGRVSTIDGESDSDLSSRVLQSLSLTREALSVSMPSDSSATFPGCCFRLTPSSAPVITFSLPSGPVFSMELSGSQPAVPSLDVLPALAYSTGYLVSPSSASAVKGPGSLGASIRGSKRFVQPAGSCTSALLSLCVPPIASTISADEDTPSEPVSNPPCLLVVAAKSNESAQDVPRVSGSLVGEDGSRLSLFPEADSSVKFVDTLVNPTDSGDIDRLMLLRSGATCTVGFRAFLVAPHAPVFLSLAANFVFIPPFKTSVLQVPGLLSPSLRQDIIKVSNNVAQTLGSPQTPVHEEATSSRLVDPVRYTTKPLGVQLLVSLGDETPGTRGVFSYNGKSPYLLPGLGKSKSGLDDSRFVTPTEITSLSAGTAGEESTAANLALVGGEPLVSARTMVGTGSDPVGKFLVKCDADFFKGEGDTEGEDSEKGRESVPPVKPQDPRMPYQLQYPFMPQSKTPSPKPLFDVGYTLPSLRTAAALVGALHPSLKAECGDEGRIQVLATPHASVDQTPSSKGVERTDVEIGVEFGELPERIHVHDTFTLEVTLTCKGLPAPRQYSMVVDDPSGHLRVSGAKARLVTLTPYTPSYTACIHVSPVVQGVIPLPVVHVQSILPAADLMLDDEDVELEDEMAVEGVAFRTYGAFNQPPRRGEGVARSIFVI</sequence>
<proteinExistence type="predicted"/>
<feature type="region of interest" description="Disordered" evidence="1">
    <location>
        <begin position="113"/>
        <end position="135"/>
    </location>
</feature>
<feature type="region of interest" description="Disordered" evidence="1">
    <location>
        <begin position="196"/>
        <end position="218"/>
    </location>
</feature>
<evidence type="ECO:0000313" key="3">
    <source>
        <dbReference type="Proteomes" id="UP000265618"/>
    </source>
</evidence>
<feature type="region of interest" description="Disordered" evidence="1">
    <location>
        <begin position="153"/>
        <end position="178"/>
    </location>
</feature>
<dbReference type="EMBL" id="BDIP01000221">
    <property type="protein sequence ID" value="GIQ80691.1"/>
    <property type="molecule type" value="Genomic_DNA"/>
</dbReference>
<protein>
    <submittedName>
        <fullName evidence="2">Uncharacterized protein</fullName>
    </submittedName>
</protein>
<accession>A0A9K3CQF7</accession>
<name>A0A9K3CQF7_9EUKA</name>